<evidence type="ECO:0000313" key="1">
    <source>
        <dbReference type="EMBL" id="KAK2571241.1"/>
    </source>
</evidence>
<comment type="caution">
    <text evidence="1">The sequence shown here is derived from an EMBL/GenBank/DDBJ whole genome shotgun (WGS) entry which is preliminary data.</text>
</comment>
<keyword evidence="2" id="KW-1185">Reference proteome</keyword>
<dbReference type="EMBL" id="JARQWQ010000006">
    <property type="protein sequence ID" value="KAK2571241.1"/>
    <property type="molecule type" value="Genomic_DNA"/>
</dbReference>
<organism evidence="1 2">
    <name type="scientific">Acropora cervicornis</name>
    <name type="common">Staghorn coral</name>
    <dbReference type="NCBI Taxonomy" id="6130"/>
    <lineage>
        <taxon>Eukaryota</taxon>
        <taxon>Metazoa</taxon>
        <taxon>Cnidaria</taxon>
        <taxon>Anthozoa</taxon>
        <taxon>Hexacorallia</taxon>
        <taxon>Scleractinia</taxon>
        <taxon>Astrocoeniina</taxon>
        <taxon>Acroporidae</taxon>
        <taxon>Acropora</taxon>
    </lineage>
</organism>
<gene>
    <name evidence="1" type="ORF">P5673_003814</name>
</gene>
<proteinExistence type="predicted"/>
<reference evidence="1" key="1">
    <citation type="journal article" date="2023" name="G3 (Bethesda)">
        <title>Whole genome assembly and annotation of the endangered Caribbean coral Acropora cervicornis.</title>
        <authorList>
            <person name="Selwyn J.D."/>
            <person name="Vollmer S.V."/>
        </authorList>
    </citation>
    <scope>NUCLEOTIDE SEQUENCE</scope>
    <source>
        <strain evidence="1">K2</strain>
    </source>
</reference>
<dbReference type="Proteomes" id="UP001249851">
    <property type="component" value="Unassembled WGS sequence"/>
</dbReference>
<reference evidence="1" key="2">
    <citation type="journal article" date="2023" name="Science">
        <title>Genomic signatures of disease resistance in endangered staghorn corals.</title>
        <authorList>
            <person name="Vollmer S.V."/>
            <person name="Selwyn J.D."/>
            <person name="Despard B.A."/>
            <person name="Roesel C.L."/>
        </authorList>
    </citation>
    <scope>NUCLEOTIDE SEQUENCE</scope>
    <source>
        <strain evidence="1">K2</strain>
    </source>
</reference>
<evidence type="ECO:0000313" key="2">
    <source>
        <dbReference type="Proteomes" id="UP001249851"/>
    </source>
</evidence>
<name>A0AAD9R178_ACRCE</name>
<accession>A0AAD9R178</accession>
<sequence>MDSMTFLNKLMSCSKCKQKLWFYKLSTLDVIRYLLLWNRTQTIFAFLRIPGADFLETLIEQELLRPLAATDTIKAIWRNKGSECNFKTGHRKFASSLEWNFMNKHFSGSKLDFFNLVRYRKKKSTISEIGTRMQLGVDSKGSLMMEVDTYALQQLLYLSFVYRQDKAQPKIGCTFASFNPTSSLSFPHVLSQVPNKHKFSLVLFMCKANLSGTDGLWPTSILDPKQTFTALQTSHTCIRRHSATRWIKVKRGLLLDEVLIQSLKRSPNEIDSLNNFQLVPKQKESVDFQRNNLISFRSKQICLSANEGLPCLPTQRRWTVATVSDQREKRIGGHAKNHEVQLLAESHAEAHFVKWCTPVGRQFSF</sequence>
<dbReference type="AlphaFoldDB" id="A0AAD9R178"/>
<protein>
    <submittedName>
        <fullName evidence="1">Uncharacterized protein</fullName>
    </submittedName>
</protein>